<dbReference type="Pfam" id="PF00011">
    <property type="entry name" value="HSP20"/>
    <property type="match status" value="1"/>
</dbReference>
<sequence>MSYSLVFPSQWDDFESMFDKLATDRYGPAPNGNHKGPEQSGPSNRAPESRGTSEVSPIQRPKMDIVETEDAFVVSTELPGAKKEDIAIEFQNGRLTVRSETKAPIEYTQGSVRVSERVFGTFGRTVAVPSNTSYDQIKATFNDGVLELKVPKLKNDQTSHKIQIS</sequence>
<protein>
    <recommendedName>
        <fullName evidence="5">SHSP domain-containing protein</fullName>
    </recommendedName>
</protein>
<comment type="caution">
    <text evidence="6">The sequence shown here is derived from an EMBL/GenBank/DDBJ whole genome shotgun (WGS) entry which is preliminary data.</text>
</comment>
<dbReference type="SUPFAM" id="SSF49764">
    <property type="entry name" value="HSP20-like chaperones"/>
    <property type="match status" value="1"/>
</dbReference>
<dbReference type="CDD" id="cd06464">
    <property type="entry name" value="ACD_sHsps-like"/>
    <property type="match status" value="1"/>
</dbReference>
<keyword evidence="1" id="KW-0346">Stress response</keyword>
<evidence type="ECO:0000256" key="3">
    <source>
        <dbReference type="RuleBase" id="RU003616"/>
    </source>
</evidence>
<feature type="domain" description="SHSP" evidence="5">
    <location>
        <begin position="54"/>
        <end position="165"/>
    </location>
</feature>
<evidence type="ECO:0000259" key="5">
    <source>
        <dbReference type="PROSITE" id="PS01031"/>
    </source>
</evidence>
<gene>
    <name evidence="6" type="ORF">CROQUDRAFT_63140</name>
</gene>
<evidence type="ECO:0000313" key="7">
    <source>
        <dbReference type="Proteomes" id="UP000886653"/>
    </source>
</evidence>
<dbReference type="Proteomes" id="UP000886653">
    <property type="component" value="Unassembled WGS sequence"/>
</dbReference>
<dbReference type="InterPro" id="IPR008978">
    <property type="entry name" value="HSP20-like_chaperone"/>
</dbReference>
<evidence type="ECO:0000256" key="2">
    <source>
        <dbReference type="PROSITE-ProRule" id="PRU00285"/>
    </source>
</evidence>
<proteinExistence type="inferred from homology"/>
<dbReference type="OrthoDB" id="1431247at2759"/>
<reference evidence="6" key="1">
    <citation type="submission" date="2013-11" db="EMBL/GenBank/DDBJ databases">
        <title>Genome sequence of the fusiform rust pathogen reveals effectors for host alternation and coevolution with pine.</title>
        <authorList>
            <consortium name="DOE Joint Genome Institute"/>
            <person name="Smith K."/>
            <person name="Pendleton A."/>
            <person name="Kubisiak T."/>
            <person name="Anderson C."/>
            <person name="Salamov A."/>
            <person name="Aerts A."/>
            <person name="Riley R."/>
            <person name="Clum A."/>
            <person name="Lindquist E."/>
            <person name="Ence D."/>
            <person name="Campbell M."/>
            <person name="Kronenberg Z."/>
            <person name="Feau N."/>
            <person name="Dhillon B."/>
            <person name="Hamelin R."/>
            <person name="Burleigh J."/>
            <person name="Smith J."/>
            <person name="Yandell M."/>
            <person name="Nelson C."/>
            <person name="Grigoriev I."/>
            <person name="Davis J."/>
        </authorList>
    </citation>
    <scope>NUCLEOTIDE SEQUENCE</scope>
    <source>
        <strain evidence="6">G11</strain>
    </source>
</reference>
<dbReference type="AlphaFoldDB" id="A0A9P6NMD2"/>
<name>A0A9P6NMD2_9BASI</name>
<feature type="region of interest" description="Disordered" evidence="4">
    <location>
        <begin position="22"/>
        <end position="63"/>
    </location>
</feature>
<evidence type="ECO:0000256" key="4">
    <source>
        <dbReference type="SAM" id="MobiDB-lite"/>
    </source>
</evidence>
<dbReference type="InterPro" id="IPR031107">
    <property type="entry name" value="Small_HSP"/>
</dbReference>
<dbReference type="PROSITE" id="PS01031">
    <property type="entry name" value="SHSP"/>
    <property type="match status" value="1"/>
</dbReference>
<accession>A0A9P6NMD2</accession>
<dbReference type="EMBL" id="MU167265">
    <property type="protein sequence ID" value="KAG0146116.1"/>
    <property type="molecule type" value="Genomic_DNA"/>
</dbReference>
<evidence type="ECO:0000313" key="6">
    <source>
        <dbReference type="EMBL" id="KAG0146116.1"/>
    </source>
</evidence>
<dbReference type="Gene3D" id="2.60.40.790">
    <property type="match status" value="1"/>
</dbReference>
<dbReference type="PANTHER" id="PTHR11527">
    <property type="entry name" value="HEAT-SHOCK PROTEIN 20 FAMILY MEMBER"/>
    <property type="match status" value="1"/>
</dbReference>
<organism evidence="6 7">
    <name type="scientific">Cronartium quercuum f. sp. fusiforme G11</name>
    <dbReference type="NCBI Taxonomy" id="708437"/>
    <lineage>
        <taxon>Eukaryota</taxon>
        <taxon>Fungi</taxon>
        <taxon>Dikarya</taxon>
        <taxon>Basidiomycota</taxon>
        <taxon>Pucciniomycotina</taxon>
        <taxon>Pucciniomycetes</taxon>
        <taxon>Pucciniales</taxon>
        <taxon>Coleosporiaceae</taxon>
        <taxon>Cronartium</taxon>
    </lineage>
</organism>
<comment type="similarity">
    <text evidence="2 3">Belongs to the small heat shock protein (HSP20) family.</text>
</comment>
<keyword evidence="7" id="KW-1185">Reference proteome</keyword>
<dbReference type="InterPro" id="IPR002068">
    <property type="entry name" value="A-crystallin/Hsp20_dom"/>
</dbReference>
<evidence type="ECO:0000256" key="1">
    <source>
        <dbReference type="ARBA" id="ARBA00023016"/>
    </source>
</evidence>